<evidence type="ECO:0000259" key="2">
    <source>
        <dbReference type="Pfam" id="PF22725"/>
    </source>
</evidence>
<dbReference type="Gene3D" id="3.30.360.10">
    <property type="entry name" value="Dihydrodipicolinate Reductase, domain 2"/>
    <property type="match status" value="1"/>
</dbReference>
<dbReference type="PANTHER" id="PTHR43377">
    <property type="entry name" value="BILIVERDIN REDUCTASE A"/>
    <property type="match status" value="1"/>
</dbReference>
<gene>
    <name evidence="3" type="ORF">IAB51_05395</name>
</gene>
<feature type="domain" description="Gfo/Idh/MocA-like oxidoreductase N-terminal" evidence="1">
    <location>
        <begin position="24"/>
        <end position="118"/>
    </location>
</feature>
<accession>A0A9D1FLT9</accession>
<proteinExistence type="predicted"/>
<organism evidence="3 4">
    <name type="scientific">Candidatus Merdivicinus excrementipullorum</name>
    <dbReference type="NCBI Taxonomy" id="2840867"/>
    <lineage>
        <taxon>Bacteria</taxon>
        <taxon>Bacillati</taxon>
        <taxon>Bacillota</taxon>
        <taxon>Clostridia</taxon>
        <taxon>Eubacteriales</taxon>
        <taxon>Oscillospiraceae</taxon>
        <taxon>Oscillospiraceae incertae sedis</taxon>
        <taxon>Candidatus Merdivicinus</taxon>
    </lineage>
</organism>
<dbReference type="InterPro" id="IPR055170">
    <property type="entry name" value="GFO_IDH_MocA-like_dom"/>
</dbReference>
<dbReference type="Gene3D" id="3.40.50.720">
    <property type="entry name" value="NAD(P)-binding Rossmann-like Domain"/>
    <property type="match status" value="1"/>
</dbReference>
<comment type="caution">
    <text evidence="3">The sequence shown here is derived from an EMBL/GenBank/DDBJ whole genome shotgun (WGS) entry which is preliminary data.</text>
</comment>
<sequence length="325" mass="35606">MIQVALLSKWHVHSEGYGNEFASIPDVKVTVIWDEDPVRGKEWAEKMNCDYEPSLEKVLARPDVDAVSVGTSTNLHKDVIIAAAKAGKAVFTEKVLSFTAAEAEEIAQVIRETKVPFLISYPFRTRGQILYMKKLIDEGVLGQVTHMRVRDAHDGTSSGWLPPTFFDVKQCGGGAMMDLGAHPMYLCLYLMGEPAKVTSVFTEMAKKGADDNCVSVLEYENGAIAVSETGFVSKRSPFSIEVNGTKGSLTMNDLIPGELILNTDEGVRHITAEEIGEGLPQPVPLFVECLRENKPSPFTVEDAVALSRLMEAAYRSAAEKKTVAY</sequence>
<dbReference type="SUPFAM" id="SSF51735">
    <property type="entry name" value="NAD(P)-binding Rossmann-fold domains"/>
    <property type="match status" value="1"/>
</dbReference>
<dbReference type="Pfam" id="PF01408">
    <property type="entry name" value="GFO_IDH_MocA"/>
    <property type="match status" value="1"/>
</dbReference>
<evidence type="ECO:0000259" key="1">
    <source>
        <dbReference type="Pfam" id="PF01408"/>
    </source>
</evidence>
<dbReference type="Pfam" id="PF22725">
    <property type="entry name" value="GFO_IDH_MocA_C3"/>
    <property type="match status" value="1"/>
</dbReference>
<dbReference type="AlphaFoldDB" id="A0A9D1FLT9"/>
<dbReference type="GO" id="GO:0000166">
    <property type="term" value="F:nucleotide binding"/>
    <property type="evidence" value="ECO:0007669"/>
    <property type="project" value="InterPro"/>
</dbReference>
<dbReference type="PANTHER" id="PTHR43377:SF1">
    <property type="entry name" value="BILIVERDIN REDUCTASE A"/>
    <property type="match status" value="1"/>
</dbReference>
<dbReference type="InterPro" id="IPR000683">
    <property type="entry name" value="Gfo/Idh/MocA-like_OxRdtase_N"/>
</dbReference>
<name>A0A9D1FLT9_9FIRM</name>
<dbReference type="InterPro" id="IPR036291">
    <property type="entry name" value="NAD(P)-bd_dom_sf"/>
</dbReference>
<evidence type="ECO:0000313" key="3">
    <source>
        <dbReference type="EMBL" id="HIS76231.1"/>
    </source>
</evidence>
<reference evidence="3" key="2">
    <citation type="journal article" date="2021" name="PeerJ">
        <title>Extensive microbial diversity within the chicken gut microbiome revealed by metagenomics and culture.</title>
        <authorList>
            <person name="Gilroy R."/>
            <person name="Ravi A."/>
            <person name="Getino M."/>
            <person name="Pursley I."/>
            <person name="Horton D.L."/>
            <person name="Alikhan N.F."/>
            <person name="Baker D."/>
            <person name="Gharbi K."/>
            <person name="Hall N."/>
            <person name="Watson M."/>
            <person name="Adriaenssens E.M."/>
            <person name="Foster-Nyarko E."/>
            <person name="Jarju S."/>
            <person name="Secka A."/>
            <person name="Antonio M."/>
            <person name="Oren A."/>
            <person name="Chaudhuri R.R."/>
            <person name="La Ragione R."/>
            <person name="Hildebrand F."/>
            <person name="Pallen M.J."/>
        </authorList>
    </citation>
    <scope>NUCLEOTIDE SEQUENCE</scope>
    <source>
        <strain evidence="3">CHK199-13235</strain>
    </source>
</reference>
<dbReference type="SUPFAM" id="SSF55347">
    <property type="entry name" value="Glyceraldehyde-3-phosphate dehydrogenase-like, C-terminal domain"/>
    <property type="match status" value="1"/>
</dbReference>
<feature type="domain" description="GFO/IDH/MocA-like oxidoreductase" evidence="2">
    <location>
        <begin position="130"/>
        <end position="249"/>
    </location>
</feature>
<reference evidence="3" key="1">
    <citation type="submission" date="2020-10" db="EMBL/GenBank/DDBJ databases">
        <authorList>
            <person name="Gilroy R."/>
        </authorList>
    </citation>
    <scope>NUCLEOTIDE SEQUENCE</scope>
    <source>
        <strain evidence="3">CHK199-13235</strain>
    </source>
</reference>
<evidence type="ECO:0000313" key="4">
    <source>
        <dbReference type="Proteomes" id="UP000824002"/>
    </source>
</evidence>
<protein>
    <submittedName>
        <fullName evidence="3">Gfo/Idh/MocA family oxidoreductase</fullName>
    </submittedName>
</protein>
<dbReference type="EMBL" id="DVJP01000036">
    <property type="protein sequence ID" value="HIS76231.1"/>
    <property type="molecule type" value="Genomic_DNA"/>
</dbReference>
<dbReference type="InterPro" id="IPR051450">
    <property type="entry name" value="Gfo/Idh/MocA_Oxidoreductases"/>
</dbReference>
<dbReference type="Proteomes" id="UP000824002">
    <property type="component" value="Unassembled WGS sequence"/>
</dbReference>